<dbReference type="EMBL" id="SRLO01000358">
    <property type="protein sequence ID" value="TNN59334.1"/>
    <property type="molecule type" value="Genomic_DNA"/>
</dbReference>
<gene>
    <name evidence="2" type="ORF">EYF80_030437</name>
</gene>
<evidence type="ECO:0000256" key="1">
    <source>
        <dbReference type="SAM" id="MobiDB-lite"/>
    </source>
</evidence>
<dbReference type="AlphaFoldDB" id="A0A4Z2H3E4"/>
<sequence length="177" mass="19065">MLRGALKLSPLPQVLLRYLPNAGHQRSGHECLPCRAVPPAPQPVQQHVGAARDLLLHHQIQRRDPVGVAEGRAVAPPAATRQAGAGHRHHGAGQLRTGPPRPSARGEPADRRAFPPQTFDFFDPPTFEVCPPSPSEETAGTRAPEQQQRRHTGGTAEFGTEAAPRRAGPAFYSSFVL</sequence>
<evidence type="ECO:0000313" key="2">
    <source>
        <dbReference type="EMBL" id="TNN59334.1"/>
    </source>
</evidence>
<organism evidence="2 3">
    <name type="scientific">Liparis tanakae</name>
    <name type="common">Tanaka's snailfish</name>
    <dbReference type="NCBI Taxonomy" id="230148"/>
    <lineage>
        <taxon>Eukaryota</taxon>
        <taxon>Metazoa</taxon>
        <taxon>Chordata</taxon>
        <taxon>Craniata</taxon>
        <taxon>Vertebrata</taxon>
        <taxon>Euteleostomi</taxon>
        <taxon>Actinopterygii</taxon>
        <taxon>Neopterygii</taxon>
        <taxon>Teleostei</taxon>
        <taxon>Neoteleostei</taxon>
        <taxon>Acanthomorphata</taxon>
        <taxon>Eupercaria</taxon>
        <taxon>Perciformes</taxon>
        <taxon>Cottioidei</taxon>
        <taxon>Cottales</taxon>
        <taxon>Liparidae</taxon>
        <taxon>Liparis</taxon>
    </lineage>
</organism>
<feature type="compositionally biased region" description="Low complexity" evidence="1">
    <location>
        <begin position="114"/>
        <end position="127"/>
    </location>
</feature>
<comment type="caution">
    <text evidence="2">The sequence shown here is derived from an EMBL/GenBank/DDBJ whole genome shotgun (WGS) entry which is preliminary data.</text>
</comment>
<reference evidence="2 3" key="1">
    <citation type="submission" date="2019-03" db="EMBL/GenBank/DDBJ databases">
        <title>First draft genome of Liparis tanakae, snailfish: a comprehensive survey of snailfish specific genes.</title>
        <authorList>
            <person name="Kim W."/>
            <person name="Song I."/>
            <person name="Jeong J.-H."/>
            <person name="Kim D."/>
            <person name="Kim S."/>
            <person name="Ryu S."/>
            <person name="Song J.Y."/>
            <person name="Lee S.K."/>
        </authorList>
    </citation>
    <scope>NUCLEOTIDE SEQUENCE [LARGE SCALE GENOMIC DNA]</scope>
    <source>
        <tissue evidence="2">Muscle</tissue>
    </source>
</reference>
<name>A0A4Z2H3E4_9TELE</name>
<dbReference type="Proteomes" id="UP000314294">
    <property type="component" value="Unassembled WGS sequence"/>
</dbReference>
<accession>A0A4Z2H3E4</accession>
<keyword evidence="3" id="KW-1185">Reference proteome</keyword>
<protein>
    <submittedName>
        <fullName evidence="2">Uncharacterized protein</fullName>
    </submittedName>
</protein>
<evidence type="ECO:0000313" key="3">
    <source>
        <dbReference type="Proteomes" id="UP000314294"/>
    </source>
</evidence>
<feature type="region of interest" description="Disordered" evidence="1">
    <location>
        <begin position="74"/>
        <end position="177"/>
    </location>
</feature>
<proteinExistence type="predicted"/>